<organism evidence="12 13">
    <name type="scientific">Sedimenticola selenatireducens</name>
    <dbReference type="NCBI Taxonomy" id="191960"/>
    <lineage>
        <taxon>Bacteria</taxon>
        <taxon>Pseudomonadati</taxon>
        <taxon>Pseudomonadota</taxon>
        <taxon>Gammaproteobacteria</taxon>
        <taxon>Chromatiales</taxon>
        <taxon>Sedimenticolaceae</taxon>
        <taxon>Sedimenticola</taxon>
    </lineage>
</organism>
<evidence type="ECO:0000256" key="5">
    <source>
        <dbReference type="ARBA" id="ARBA00023015"/>
    </source>
</evidence>
<evidence type="ECO:0000256" key="8">
    <source>
        <dbReference type="PROSITE-ProRule" id="PRU00169"/>
    </source>
</evidence>
<accession>A0A2N6CUX8</accession>
<dbReference type="RefSeq" id="WP_273439931.1">
    <property type="nucleotide sequence ID" value="NZ_PKUN01000022.1"/>
</dbReference>
<dbReference type="PROSITE" id="PS51755">
    <property type="entry name" value="OMPR_PHOB"/>
    <property type="match status" value="1"/>
</dbReference>
<dbReference type="InterPro" id="IPR016032">
    <property type="entry name" value="Sig_transdc_resp-reg_C-effctor"/>
</dbReference>
<keyword evidence="6 9" id="KW-0238">DNA-binding</keyword>
<keyword evidence="5" id="KW-0805">Transcription regulation</keyword>
<evidence type="ECO:0000256" key="9">
    <source>
        <dbReference type="PROSITE-ProRule" id="PRU01091"/>
    </source>
</evidence>
<dbReference type="SUPFAM" id="SSF52172">
    <property type="entry name" value="CheY-like"/>
    <property type="match status" value="1"/>
</dbReference>
<dbReference type="PROSITE" id="PS50110">
    <property type="entry name" value="RESPONSE_REGULATORY"/>
    <property type="match status" value="1"/>
</dbReference>
<dbReference type="Gene3D" id="6.10.250.690">
    <property type="match status" value="1"/>
</dbReference>
<name>A0A2N6CUX8_9GAMM</name>
<evidence type="ECO:0000313" key="12">
    <source>
        <dbReference type="EMBL" id="PLX60986.1"/>
    </source>
</evidence>
<comment type="caution">
    <text evidence="8">Lacks conserved residue(s) required for the propagation of feature annotation.</text>
</comment>
<dbReference type="GO" id="GO:0000976">
    <property type="term" value="F:transcription cis-regulatory region binding"/>
    <property type="evidence" value="ECO:0007669"/>
    <property type="project" value="TreeGrafter"/>
</dbReference>
<dbReference type="SMART" id="SM00862">
    <property type="entry name" value="Trans_reg_C"/>
    <property type="match status" value="1"/>
</dbReference>
<gene>
    <name evidence="12" type="ORF">C0630_13065</name>
</gene>
<dbReference type="PANTHER" id="PTHR48111:SF4">
    <property type="entry name" value="DNA-BINDING DUAL TRANSCRIPTIONAL REGULATOR OMPR"/>
    <property type="match status" value="1"/>
</dbReference>
<dbReference type="SUPFAM" id="SSF46894">
    <property type="entry name" value="C-terminal effector domain of the bipartite response regulators"/>
    <property type="match status" value="1"/>
</dbReference>
<dbReference type="Gene3D" id="1.10.10.10">
    <property type="entry name" value="Winged helix-like DNA-binding domain superfamily/Winged helix DNA-binding domain"/>
    <property type="match status" value="1"/>
</dbReference>
<dbReference type="PANTHER" id="PTHR48111">
    <property type="entry name" value="REGULATOR OF RPOS"/>
    <property type="match status" value="1"/>
</dbReference>
<evidence type="ECO:0000256" key="2">
    <source>
        <dbReference type="ARBA" id="ARBA00022490"/>
    </source>
</evidence>
<proteinExistence type="predicted"/>
<dbReference type="FunFam" id="1.10.10.10:FF:000099">
    <property type="entry name" value="Two-component system response regulator TorR"/>
    <property type="match status" value="1"/>
</dbReference>
<dbReference type="InterPro" id="IPR036388">
    <property type="entry name" value="WH-like_DNA-bd_sf"/>
</dbReference>
<dbReference type="GO" id="GO:0005829">
    <property type="term" value="C:cytosol"/>
    <property type="evidence" value="ECO:0007669"/>
    <property type="project" value="TreeGrafter"/>
</dbReference>
<protein>
    <submittedName>
        <fullName evidence="12">Two-component system response regulator OmpR</fullName>
    </submittedName>
</protein>
<dbReference type="CDD" id="cd00383">
    <property type="entry name" value="trans_reg_C"/>
    <property type="match status" value="1"/>
</dbReference>
<keyword evidence="7" id="KW-0804">Transcription</keyword>
<reference evidence="12 13" key="1">
    <citation type="submission" date="2017-11" db="EMBL/GenBank/DDBJ databases">
        <title>Genome-resolved metagenomics identifies genetic mobility, metabolic interactions, and unexpected diversity in perchlorate-reducing communities.</title>
        <authorList>
            <person name="Barnum T.P."/>
            <person name="Figueroa I.A."/>
            <person name="Carlstrom C.I."/>
            <person name="Lucas L.N."/>
            <person name="Engelbrektson A.L."/>
            <person name="Coates J.D."/>
        </authorList>
    </citation>
    <scope>NUCLEOTIDE SEQUENCE [LARGE SCALE GENOMIC DNA]</scope>
    <source>
        <strain evidence="12">BM301</strain>
    </source>
</reference>
<dbReference type="InterPro" id="IPR011006">
    <property type="entry name" value="CheY-like_superfamily"/>
</dbReference>
<dbReference type="SMART" id="SM00448">
    <property type="entry name" value="REC"/>
    <property type="match status" value="1"/>
</dbReference>
<comment type="subcellular location">
    <subcellularLocation>
        <location evidence="1">Cytoplasm</location>
    </subcellularLocation>
</comment>
<dbReference type="InterPro" id="IPR039420">
    <property type="entry name" value="WalR-like"/>
</dbReference>
<evidence type="ECO:0000256" key="6">
    <source>
        <dbReference type="ARBA" id="ARBA00023125"/>
    </source>
</evidence>
<dbReference type="Gene3D" id="3.40.50.2300">
    <property type="match status" value="1"/>
</dbReference>
<evidence type="ECO:0000256" key="1">
    <source>
        <dbReference type="ARBA" id="ARBA00004496"/>
    </source>
</evidence>
<dbReference type="GO" id="GO:0000156">
    <property type="term" value="F:phosphorelay response regulator activity"/>
    <property type="evidence" value="ECO:0007669"/>
    <property type="project" value="TreeGrafter"/>
</dbReference>
<feature type="domain" description="Response regulatory" evidence="10">
    <location>
        <begin position="7"/>
        <end position="120"/>
    </location>
</feature>
<evidence type="ECO:0000259" key="10">
    <source>
        <dbReference type="PROSITE" id="PS50110"/>
    </source>
</evidence>
<sequence>MNKNKIRVLAVDDDSRLRKILQSYLEEEGFYSLSAKDGDEMKEILSSQSVDLVILAVMLPGDDGLSLARKLRTQYSIPIIMLSAKGKDIDRIIGLEVGADDYISKPFNPRELIARIRAVLRRTEDNKDQNNHPPTNIHNYRFGPFLLDTVMHTLYRNDQQVQLTTADYKLLSIFLKHSNKVLNRDHLLDLLKGYEHVPFDRSIDQRIFRLRQKIEENPADPRYIRTIWGEGYILSVPVEVE</sequence>
<comment type="caution">
    <text evidence="12">The sequence shown here is derived from an EMBL/GenBank/DDBJ whole genome shotgun (WGS) entry which is preliminary data.</text>
</comment>
<dbReference type="InterPro" id="IPR001867">
    <property type="entry name" value="OmpR/PhoB-type_DNA-bd"/>
</dbReference>
<keyword evidence="2" id="KW-0963">Cytoplasm</keyword>
<dbReference type="InterPro" id="IPR001789">
    <property type="entry name" value="Sig_transdc_resp-reg_receiver"/>
</dbReference>
<dbReference type="EMBL" id="PKUN01000022">
    <property type="protein sequence ID" value="PLX60986.1"/>
    <property type="molecule type" value="Genomic_DNA"/>
</dbReference>
<evidence type="ECO:0000256" key="7">
    <source>
        <dbReference type="ARBA" id="ARBA00023163"/>
    </source>
</evidence>
<evidence type="ECO:0000256" key="3">
    <source>
        <dbReference type="ARBA" id="ARBA00022553"/>
    </source>
</evidence>
<keyword evidence="3" id="KW-0597">Phosphoprotein</keyword>
<keyword evidence="4" id="KW-0902">Two-component regulatory system</keyword>
<evidence type="ECO:0000313" key="13">
    <source>
        <dbReference type="Proteomes" id="UP000235015"/>
    </source>
</evidence>
<feature type="DNA-binding region" description="OmpR/PhoB-type" evidence="9">
    <location>
        <begin position="137"/>
        <end position="236"/>
    </location>
</feature>
<dbReference type="Pfam" id="PF00486">
    <property type="entry name" value="Trans_reg_C"/>
    <property type="match status" value="1"/>
</dbReference>
<dbReference type="Pfam" id="PF00072">
    <property type="entry name" value="Response_reg"/>
    <property type="match status" value="1"/>
</dbReference>
<feature type="domain" description="OmpR/PhoB-type" evidence="11">
    <location>
        <begin position="137"/>
        <end position="236"/>
    </location>
</feature>
<dbReference type="GO" id="GO:0006355">
    <property type="term" value="P:regulation of DNA-templated transcription"/>
    <property type="evidence" value="ECO:0007669"/>
    <property type="project" value="InterPro"/>
</dbReference>
<evidence type="ECO:0000259" key="11">
    <source>
        <dbReference type="PROSITE" id="PS51755"/>
    </source>
</evidence>
<dbReference type="STRING" id="1111735.GCA_000428045_00052"/>
<dbReference type="Proteomes" id="UP000235015">
    <property type="component" value="Unassembled WGS sequence"/>
</dbReference>
<evidence type="ECO:0000256" key="4">
    <source>
        <dbReference type="ARBA" id="ARBA00023012"/>
    </source>
</evidence>
<dbReference type="GO" id="GO:0032993">
    <property type="term" value="C:protein-DNA complex"/>
    <property type="evidence" value="ECO:0007669"/>
    <property type="project" value="TreeGrafter"/>
</dbReference>
<dbReference type="AlphaFoldDB" id="A0A2N6CUX8"/>